<name>A0A6J4RYK6_9ACTN</name>
<reference evidence="2" key="1">
    <citation type="submission" date="2020-02" db="EMBL/GenBank/DDBJ databases">
        <authorList>
            <person name="Meier V. D."/>
        </authorList>
    </citation>
    <scope>NUCLEOTIDE SEQUENCE</scope>
    <source>
        <strain evidence="2">AVDCRST_MAG12</strain>
    </source>
</reference>
<feature type="region of interest" description="Disordered" evidence="1">
    <location>
        <begin position="1"/>
        <end position="38"/>
    </location>
</feature>
<accession>A0A6J4RYK6</accession>
<evidence type="ECO:0000313" key="2">
    <source>
        <dbReference type="EMBL" id="CAA9480617.1"/>
    </source>
</evidence>
<dbReference type="EMBL" id="CADCVK010000230">
    <property type="protein sequence ID" value="CAA9480617.1"/>
    <property type="molecule type" value="Genomic_DNA"/>
</dbReference>
<feature type="non-terminal residue" evidence="2">
    <location>
        <position position="63"/>
    </location>
</feature>
<dbReference type="AlphaFoldDB" id="A0A6J4RYK6"/>
<proteinExistence type="predicted"/>
<feature type="non-terminal residue" evidence="2">
    <location>
        <position position="1"/>
    </location>
</feature>
<gene>
    <name evidence="2" type="ORF">AVDCRST_MAG12-1478</name>
</gene>
<evidence type="ECO:0000256" key="1">
    <source>
        <dbReference type="SAM" id="MobiDB-lite"/>
    </source>
</evidence>
<organism evidence="2">
    <name type="scientific">uncultured Rubrobacteraceae bacterium</name>
    <dbReference type="NCBI Taxonomy" id="349277"/>
    <lineage>
        <taxon>Bacteria</taxon>
        <taxon>Bacillati</taxon>
        <taxon>Actinomycetota</taxon>
        <taxon>Rubrobacteria</taxon>
        <taxon>Rubrobacterales</taxon>
        <taxon>Rubrobacteraceae</taxon>
        <taxon>environmental samples</taxon>
    </lineage>
</organism>
<sequence>AQSTYPARGGSPGRRRPSPGGRSAGRRDRKAPSARSLRPVRQFFRTGRITVVAVEDLGRLARV</sequence>
<protein>
    <submittedName>
        <fullName evidence="2">Uncharacterized protein</fullName>
    </submittedName>
</protein>